<dbReference type="EMBL" id="LKHV01000010">
    <property type="protein sequence ID" value="KRG17941.1"/>
    <property type="molecule type" value="Genomic_DNA"/>
</dbReference>
<dbReference type="STRING" id="437022.CC99x_01897"/>
<dbReference type="EC" id="2.4.1.291" evidence="3"/>
<accession>A0A0Q9YBC7</accession>
<reference evidence="4" key="3">
    <citation type="submission" date="2021-06" db="EMBL/GenBank/DDBJ databases">
        <title>Genomic Description and Analysis of Intracellular Bacteria, Candidatus Berkiella cookevillensis and Candidatus Berkiella aquae.</title>
        <authorList>
            <person name="Kidane D.T."/>
            <person name="Mehari Y.T."/>
            <person name="Rice F.C."/>
            <person name="Arivett B.A."/>
            <person name="Farone A.L."/>
            <person name="Berk S.G."/>
            <person name="Farone M.B."/>
        </authorList>
    </citation>
    <scope>NUCLEOTIDE SEQUENCE</scope>
    <source>
        <strain evidence="4">CC99</strain>
    </source>
</reference>
<reference evidence="3" key="1">
    <citation type="submission" date="2015-09" db="EMBL/GenBank/DDBJ databases">
        <title>Draft Genome Sequences of Two Novel Amoeba-resistant Intranuclear Bacteria, Candidatus Berkiella cookevillensis and Candidatus Berkiella aquae.</title>
        <authorList>
            <person name="Mehari Y.T."/>
            <person name="Arivett B.A."/>
            <person name="Farone A.L."/>
            <person name="Gunderson J.H."/>
            <person name="Farone M.B."/>
        </authorList>
    </citation>
    <scope>NUCLEOTIDE SEQUENCE [LARGE SCALE GENOMIC DNA]</scope>
    <source>
        <strain evidence="3">CC99</strain>
    </source>
</reference>
<dbReference type="GO" id="GO:1901135">
    <property type="term" value="P:carbohydrate derivative metabolic process"/>
    <property type="evidence" value="ECO:0007669"/>
    <property type="project" value="UniProtKB-ARBA"/>
</dbReference>
<evidence type="ECO:0000313" key="3">
    <source>
        <dbReference type="EMBL" id="KRG17941.1"/>
    </source>
</evidence>
<reference evidence="4" key="2">
    <citation type="journal article" date="2016" name="Genome Announc.">
        <title>Draft Genome Sequences of Two Novel Amoeba-Resistant Intranuclear Bacteria, 'Candidatus Berkiella cookevillensis' and 'Candidatus Berkiella aquae'.</title>
        <authorList>
            <person name="Mehari Y.T."/>
            <person name="Arivett B.A."/>
            <person name="Farone A.L."/>
            <person name="Gunderson J.H."/>
            <person name="Farone M.B."/>
        </authorList>
    </citation>
    <scope>NUCLEOTIDE SEQUENCE</scope>
    <source>
        <strain evidence="4">CC99</strain>
    </source>
</reference>
<dbReference type="EMBL" id="LKHV02000001">
    <property type="protein sequence ID" value="MCS5709131.1"/>
    <property type="molecule type" value="Genomic_DNA"/>
</dbReference>
<dbReference type="EC" id="2.4.-.-" evidence="4"/>
<dbReference type="PANTHER" id="PTHR12526">
    <property type="entry name" value="GLYCOSYLTRANSFERASE"/>
    <property type="match status" value="1"/>
</dbReference>
<evidence type="ECO:0000259" key="2">
    <source>
        <dbReference type="Pfam" id="PF13439"/>
    </source>
</evidence>
<dbReference type="InterPro" id="IPR001296">
    <property type="entry name" value="Glyco_trans_1"/>
</dbReference>
<dbReference type="RefSeq" id="WP_057625003.1">
    <property type="nucleotide sequence ID" value="NZ_LKHV02000001.1"/>
</dbReference>
<keyword evidence="3" id="KW-0808">Transferase</keyword>
<feature type="domain" description="Glycosyl transferase family 1" evidence="1">
    <location>
        <begin position="180"/>
        <end position="346"/>
    </location>
</feature>
<dbReference type="Gene3D" id="3.40.50.2000">
    <property type="entry name" value="Glycogen Phosphorylase B"/>
    <property type="match status" value="2"/>
</dbReference>
<gene>
    <name evidence="3" type="primary">pglJ</name>
    <name evidence="4" type="ORF">CC99x_009460</name>
    <name evidence="3" type="ORF">CC99x_01897</name>
</gene>
<dbReference type="OrthoDB" id="9775208at2"/>
<comment type="caution">
    <text evidence="3">The sequence shown here is derived from an EMBL/GenBank/DDBJ whole genome shotgun (WGS) entry which is preliminary data.</text>
</comment>
<evidence type="ECO:0000313" key="4">
    <source>
        <dbReference type="EMBL" id="MCS5709131.1"/>
    </source>
</evidence>
<dbReference type="PATRIC" id="fig|1590042.3.peg.1930"/>
<dbReference type="Proteomes" id="UP000051494">
    <property type="component" value="Unassembled WGS sequence"/>
</dbReference>
<dbReference type="GO" id="GO:0016757">
    <property type="term" value="F:glycosyltransferase activity"/>
    <property type="evidence" value="ECO:0007669"/>
    <property type="project" value="UniProtKB-KW"/>
</dbReference>
<keyword evidence="5" id="KW-1185">Reference proteome</keyword>
<dbReference type="AlphaFoldDB" id="A0A0Q9YBC7"/>
<protein>
    <submittedName>
        <fullName evidence="4">Glycosyltransferase</fullName>
        <ecNumber evidence="4">2.4.-.-</ecNumber>
    </submittedName>
    <submittedName>
        <fullName evidence="3">N-acetylgalactosamine-N, N'-diacetylbacillosaminyl-diphospho-undecaprenol 4-alpha-N-acetylgalactosaminyltransferase</fullName>
        <ecNumber evidence="3">2.4.1.291</ecNumber>
    </submittedName>
</protein>
<name>A0A0Q9YBC7_9GAMM</name>
<evidence type="ECO:0000313" key="5">
    <source>
        <dbReference type="Proteomes" id="UP000051494"/>
    </source>
</evidence>
<dbReference type="SUPFAM" id="SSF53756">
    <property type="entry name" value="UDP-Glycosyltransferase/glycogen phosphorylase"/>
    <property type="match status" value="1"/>
</dbReference>
<proteinExistence type="predicted"/>
<evidence type="ECO:0000259" key="1">
    <source>
        <dbReference type="Pfam" id="PF00534"/>
    </source>
</evidence>
<feature type="domain" description="Glycosyltransferase subfamily 4-like N-terminal" evidence="2">
    <location>
        <begin position="16"/>
        <end position="176"/>
    </location>
</feature>
<dbReference type="InterPro" id="IPR028098">
    <property type="entry name" value="Glyco_trans_4-like_N"/>
</dbReference>
<sequence length="368" mass="42330">MTKRVKILHIIYQLSVGGLENGLVNLINSLPEDKYEHHILSLTTASHFKERIKSCNCIVSCLDKKIGPLFWYYAKIFHIIKQYQPDIVHTRNLASIECQFLAFLASVPVRLHGEHGRDTTDLKGENKKNLRLKALLKPFIHKFIPLSKELESKLIENASVAQDKIIQIYNGVNINRFQNRYKRIKNYVEEPFVIVTVGRLQAVKNFEILIKAFSRLQLEMQTELKLWIVGDGPLKESLVALCQELTIEKNVIFWGERQDIPELLQEADLFVLPSLVEGVSNTILEAMGCGLAIIASEVGGNPELIQQDYNGQLFDPHNAIQLKDIIKDYVVNQSMRIQQGENSRKRVEQCFSLELMVEQYHNLYSLRF</sequence>
<dbReference type="Pfam" id="PF13439">
    <property type="entry name" value="Glyco_transf_4"/>
    <property type="match status" value="1"/>
</dbReference>
<dbReference type="Pfam" id="PF00534">
    <property type="entry name" value="Glycos_transf_1"/>
    <property type="match status" value="1"/>
</dbReference>
<organism evidence="3">
    <name type="scientific">Candidatus Berkiella cookevillensis</name>
    <dbReference type="NCBI Taxonomy" id="437022"/>
    <lineage>
        <taxon>Bacteria</taxon>
        <taxon>Pseudomonadati</taxon>
        <taxon>Pseudomonadota</taxon>
        <taxon>Gammaproteobacteria</taxon>
        <taxon>Candidatus Berkiellales</taxon>
        <taxon>Candidatus Berkiellaceae</taxon>
        <taxon>Candidatus Berkiella</taxon>
    </lineage>
</organism>
<keyword evidence="3" id="KW-0328">Glycosyltransferase</keyword>
<dbReference type="PANTHER" id="PTHR12526:SF630">
    <property type="entry name" value="GLYCOSYLTRANSFERASE"/>
    <property type="match status" value="1"/>
</dbReference>